<dbReference type="PANTHER" id="PTHR10091">
    <property type="entry name" value="ALDOSE-1-EPIMERASE"/>
    <property type="match status" value="1"/>
</dbReference>
<gene>
    <name evidence="1" type="ORF">FOE78_15655</name>
</gene>
<dbReference type="InterPro" id="IPR011013">
    <property type="entry name" value="Gal_mutarotase_sf_dom"/>
</dbReference>
<dbReference type="KEGG" id="mik:FOE78_15655"/>
<dbReference type="EMBL" id="CP041692">
    <property type="protein sequence ID" value="QDP97169.1"/>
    <property type="molecule type" value="Genomic_DNA"/>
</dbReference>
<dbReference type="GO" id="GO:0030246">
    <property type="term" value="F:carbohydrate binding"/>
    <property type="evidence" value="ECO:0007669"/>
    <property type="project" value="InterPro"/>
</dbReference>
<accession>A0A516Q158</accession>
<reference evidence="1 2" key="1">
    <citation type="submission" date="2019-07" db="EMBL/GenBank/DDBJ databases">
        <title>Microlunatus dokdonensis sp. nov. isolated from the rhizospheric soil of the wild plant Elymus tsukushiensis.</title>
        <authorList>
            <person name="Ghim S.-Y."/>
            <person name="Hwang Y.-J."/>
            <person name="Son J.-S."/>
            <person name="Shin J.-H."/>
        </authorList>
    </citation>
    <scope>NUCLEOTIDE SEQUENCE [LARGE SCALE GENOMIC DNA]</scope>
    <source>
        <strain evidence="1 2">KUDC0627</strain>
    </source>
</reference>
<organism evidence="1 2">
    <name type="scientific">Microlunatus elymi</name>
    <dbReference type="NCBI Taxonomy" id="2596828"/>
    <lineage>
        <taxon>Bacteria</taxon>
        <taxon>Bacillati</taxon>
        <taxon>Actinomycetota</taxon>
        <taxon>Actinomycetes</taxon>
        <taxon>Propionibacteriales</taxon>
        <taxon>Propionibacteriaceae</taxon>
        <taxon>Microlunatus</taxon>
    </lineage>
</organism>
<dbReference type="Gene3D" id="2.70.98.10">
    <property type="match status" value="1"/>
</dbReference>
<dbReference type="InterPro" id="IPR008183">
    <property type="entry name" value="Aldose_1/G6P_1-epimerase"/>
</dbReference>
<sequence length="305" mass="33652">MTASVATSPTGHQYEISSGSYRAVVTELGATLRRLQVDGRDLIAGFGAGDRVAGGRGQQLMPWPNRIRDGRYSFGGEDHELPLSEPERHNAIHGLVRWVGWELVSHTADTVTQQVTVFPQKGWDSTIRCTLTHQLSDRGLTVTVGCDNVGDRAVPFGYAAHPYFTLGEQSVDEIEITAPAGQYLKVDDRLLPVSLESVDGLDEDLRTAAPLGSRNFDTAFTELAGDEQGRWRIRLARSDRETYIWADQHHRWTQIYTGDDRRDIGLAVEPMTCGPDAFNSELTADGLVILEPGASYHGVWGIYGR</sequence>
<dbReference type="AlphaFoldDB" id="A0A516Q158"/>
<dbReference type="Pfam" id="PF01263">
    <property type="entry name" value="Aldose_epim"/>
    <property type="match status" value="1"/>
</dbReference>
<evidence type="ECO:0000313" key="1">
    <source>
        <dbReference type="EMBL" id="QDP97169.1"/>
    </source>
</evidence>
<dbReference type="GO" id="GO:0004034">
    <property type="term" value="F:aldose 1-epimerase activity"/>
    <property type="evidence" value="ECO:0007669"/>
    <property type="project" value="TreeGrafter"/>
</dbReference>
<dbReference type="CDD" id="cd09022">
    <property type="entry name" value="Aldose_epim_Ec_YihR"/>
    <property type="match status" value="1"/>
</dbReference>
<dbReference type="PANTHER" id="PTHR10091:SF0">
    <property type="entry name" value="GALACTOSE MUTAROTASE"/>
    <property type="match status" value="1"/>
</dbReference>
<dbReference type="Proteomes" id="UP000319263">
    <property type="component" value="Chromosome"/>
</dbReference>
<keyword evidence="2" id="KW-1185">Reference proteome</keyword>
<dbReference type="SUPFAM" id="SSF74650">
    <property type="entry name" value="Galactose mutarotase-like"/>
    <property type="match status" value="1"/>
</dbReference>
<dbReference type="InterPro" id="IPR014718">
    <property type="entry name" value="GH-type_carb-bd"/>
</dbReference>
<name>A0A516Q158_9ACTN</name>
<protein>
    <submittedName>
        <fullName evidence="1">Aldose 1-epimerase family protein</fullName>
    </submittedName>
</protein>
<dbReference type="InterPro" id="IPR037480">
    <property type="entry name" value="YihR-like"/>
</dbReference>
<dbReference type="OrthoDB" id="4739604at2"/>
<proteinExistence type="predicted"/>
<dbReference type="GO" id="GO:0033499">
    <property type="term" value="P:galactose catabolic process via UDP-galactose, Leloir pathway"/>
    <property type="evidence" value="ECO:0007669"/>
    <property type="project" value="TreeGrafter"/>
</dbReference>
<evidence type="ECO:0000313" key="2">
    <source>
        <dbReference type="Proteomes" id="UP000319263"/>
    </source>
</evidence>
<dbReference type="RefSeq" id="WP_143987130.1">
    <property type="nucleotide sequence ID" value="NZ_CP041692.1"/>
</dbReference>
<dbReference type="GO" id="GO:0006006">
    <property type="term" value="P:glucose metabolic process"/>
    <property type="evidence" value="ECO:0007669"/>
    <property type="project" value="TreeGrafter"/>
</dbReference>